<comment type="catalytic activity">
    <reaction evidence="6">
        <text>a 2'-deoxyadenosine in DNA + S-adenosyl-L-methionine = an N(6)-methyl-2'-deoxyadenosine in DNA + S-adenosyl-L-homocysteine + H(+)</text>
        <dbReference type="Rhea" id="RHEA:15197"/>
        <dbReference type="Rhea" id="RHEA-COMP:12418"/>
        <dbReference type="Rhea" id="RHEA-COMP:12419"/>
        <dbReference type="ChEBI" id="CHEBI:15378"/>
        <dbReference type="ChEBI" id="CHEBI:57856"/>
        <dbReference type="ChEBI" id="CHEBI:59789"/>
        <dbReference type="ChEBI" id="CHEBI:90615"/>
        <dbReference type="ChEBI" id="CHEBI:90616"/>
        <dbReference type="EC" id="2.1.1.72"/>
    </reaction>
</comment>
<keyword evidence="5" id="KW-0949">S-adenosyl-L-methionine</keyword>
<dbReference type="PANTHER" id="PTHR30481">
    <property type="entry name" value="DNA ADENINE METHYLASE"/>
    <property type="match status" value="1"/>
</dbReference>
<dbReference type="Proteomes" id="UP000724783">
    <property type="component" value="Unassembled WGS sequence"/>
</dbReference>
<reference evidence="7" key="1">
    <citation type="submission" date="2018-06" db="EMBL/GenBank/DDBJ databases">
        <authorList>
            <consortium name="GenomeTrakr: Next Generation Sequencing Network for Food Pathogen Tracability"/>
        </authorList>
    </citation>
    <scope>NUCLEOTIDE SEQUENCE</scope>
    <source>
        <strain evidence="7">2009L-1297/TB0440</strain>
    </source>
</reference>
<dbReference type="InterPro" id="IPR023095">
    <property type="entry name" value="Ade_MeTrfase_dom_2"/>
</dbReference>
<dbReference type="GO" id="GO:0009307">
    <property type="term" value="P:DNA restriction-modification system"/>
    <property type="evidence" value="ECO:0007669"/>
    <property type="project" value="InterPro"/>
</dbReference>
<dbReference type="Pfam" id="PF02086">
    <property type="entry name" value="MethyltransfD12"/>
    <property type="match status" value="1"/>
</dbReference>
<dbReference type="PRINTS" id="PR00505">
    <property type="entry name" value="D12N6MTFRASE"/>
</dbReference>
<accession>A0A9P2DPS8</accession>
<dbReference type="InterPro" id="IPR012263">
    <property type="entry name" value="M_m6A_EcoRV"/>
</dbReference>
<evidence type="ECO:0000256" key="5">
    <source>
        <dbReference type="ARBA" id="ARBA00022691"/>
    </source>
</evidence>
<evidence type="ECO:0000256" key="2">
    <source>
        <dbReference type="ARBA" id="ARBA00011900"/>
    </source>
</evidence>
<dbReference type="GO" id="GO:1904047">
    <property type="term" value="F:S-adenosyl-L-methionine binding"/>
    <property type="evidence" value="ECO:0007669"/>
    <property type="project" value="TreeGrafter"/>
</dbReference>
<dbReference type="SUPFAM" id="SSF53335">
    <property type="entry name" value="S-adenosyl-L-methionine-dependent methyltransferases"/>
    <property type="match status" value="1"/>
</dbReference>
<dbReference type="GO" id="GO:0043565">
    <property type="term" value="F:sequence-specific DNA binding"/>
    <property type="evidence" value="ECO:0007669"/>
    <property type="project" value="TreeGrafter"/>
</dbReference>
<evidence type="ECO:0000256" key="3">
    <source>
        <dbReference type="ARBA" id="ARBA00022603"/>
    </source>
</evidence>
<dbReference type="FunFam" id="1.10.1020.10:FF:000002">
    <property type="entry name" value="D12 Class N6 Adenine-Specific DNA Methyltransferase"/>
    <property type="match status" value="1"/>
</dbReference>
<evidence type="ECO:0000256" key="4">
    <source>
        <dbReference type="ARBA" id="ARBA00022679"/>
    </source>
</evidence>
<dbReference type="GO" id="GO:0032259">
    <property type="term" value="P:methylation"/>
    <property type="evidence" value="ECO:0007669"/>
    <property type="project" value="UniProtKB-KW"/>
</dbReference>
<keyword evidence="4" id="KW-0808">Transferase</keyword>
<evidence type="ECO:0000313" key="7">
    <source>
        <dbReference type="EMBL" id="EAF3073459.1"/>
    </source>
</evidence>
<protein>
    <recommendedName>
        <fullName evidence="2">site-specific DNA-methyltransferase (adenine-specific)</fullName>
        <ecNumber evidence="2">2.1.1.72</ecNumber>
    </recommendedName>
</protein>
<dbReference type="PANTHER" id="PTHR30481:SF2">
    <property type="entry name" value="SITE-SPECIFIC DNA-METHYLTRANSFERASE (ADENINE-SPECIFIC)"/>
    <property type="match status" value="1"/>
</dbReference>
<dbReference type="InterPro" id="IPR012327">
    <property type="entry name" value="MeTrfase_D12"/>
</dbReference>
<gene>
    <name evidence="7" type="ORF">CS106_03210</name>
</gene>
<dbReference type="GO" id="GO:0006298">
    <property type="term" value="P:mismatch repair"/>
    <property type="evidence" value="ECO:0007669"/>
    <property type="project" value="TreeGrafter"/>
</dbReference>
<dbReference type="InterPro" id="IPR029063">
    <property type="entry name" value="SAM-dependent_MTases_sf"/>
</dbReference>
<dbReference type="PIRSF" id="PIRSF000398">
    <property type="entry name" value="M_m6A_EcoRV"/>
    <property type="match status" value="1"/>
</dbReference>
<organism evidence="7 8">
    <name type="scientific">Listeria monocytogenes serotype 1/2a</name>
    <dbReference type="NCBI Taxonomy" id="1906951"/>
    <lineage>
        <taxon>Bacteria</taxon>
        <taxon>Bacillati</taxon>
        <taxon>Bacillota</taxon>
        <taxon>Bacilli</taxon>
        <taxon>Bacillales</taxon>
        <taxon>Listeriaceae</taxon>
        <taxon>Listeria</taxon>
    </lineage>
</organism>
<evidence type="ECO:0000313" key="8">
    <source>
        <dbReference type="Proteomes" id="UP000724783"/>
    </source>
</evidence>
<sequence>MNPSPLRYPGGKHKMYKYIKKLVAVNDIDTYIEPFCGGSGLALELLLSKDVNRIIINDYDYSIYCFWKSVLDYTGELIDMINSSEVTIEEWFRQKEIRKDIYDHSVVEVGFSTLFLNRTNRSGIIDKAGPIGGYQQTGNYLIDCRFNKEKLIEKILKIAQVKDKIEIYNLEALDFIDDVIKVEKNGFTFFDPPYYQKGQGLYTNFYSTGDHQTLSQKIINELKNKKWIVTYDLAPEISRMYNKIDSICFTLSYTLQEKKRGAEFLFFSKKTRRIKDSEYLHFLEV</sequence>
<dbReference type="Gene3D" id="3.40.50.150">
    <property type="entry name" value="Vaccinia Virus protein VP39"/>
    <property type="match status" value="1"/>
</dbReference>
<comment type="caution">
    <text evidence="7">The sequence shown here is derived from an EMBL/GenBank/DDBJ whole genome shotgun (WGS) entry which is preliminary data.</text>
</comment>
<dbReference type="GO" id="GO:0009007">
    <property type="term" value="F:site-specific DNA-methyltransferase (adenine-specific) activity"/>
    <property type="evidence" value="ECO:0007669"/>
    <property type="project" value="UniProtKB-EC"/>
</dbReference>
<dbReference type="Gene3D" id="1.10.1020.10">
    <property type="entry name" value="Adenine-specific Methyltransferase, Domain 2"/>
    <property type="match status" value="1"/>
</dbReference>
<dbReference type="AlphaFoldDB" id="A0A9P2DPS8"/>
<evidence type="ECO:0000256" key="1">
    <source>
        <dbReference type="ARBA" id="ARBA00006594"/>
    </source>
</evidence>
<evidence type="ECO:0000256" key="6">
    <source>
        <dbReference type="ARBA" id="ARBA00047942"/>
    </source>
</evidence>
<proteinExistence type="inferred from homology"/>
<dbReference type="EMBL" id="AAAWLI010000001">
    <property type="protein sequence ID" value="EAF3073459.1"/>
    <property type="molecule type" value="Genomic_DNA"/>
</dbReference>
<name>A0A9P2DPS8_LISMN</name>
<comment type="similarity">
    <text evidence="1">Belongs to the N(4)/N(6)-methyltransferase family.</text>
</comment>
<dbReference type="EC" id="2.1.1.72" evidence="2"/>
<keyword evidence="3 7" id="KW-0489">Methyltransferase</keyword>